<dbReference type="Gene3D" id="3.30.559.30">
    <property type="entry name" value="Nonribosomal peptide synthetase, condensation domain"/>
    <property type="match status" value="1"/>
</dbReference>
<dbReference type="AlphaFoldDB" id="A0A1G8IE95"/>
<evidence type="ECO:0000259" key="1">
    <source>
        <dbReference type="Pfam" id="PF00668"/>
    </source>
</evidence>
<dbReference type="Proteomes" id="UP000199050">
    <property type="component" value="Unassembled WGS sequence"/>
</dbReference>
<dbReference type="GO" id="GO:0003824">
    <property type="term" value="F:catalytic activity"/>
    <property type="evidence" value="ECO:0007669"/>
    <property type="project" value="InterPro"/>
</dbReference>
<dbReference type="OrthoDB" id="2611887at2"/>
<dbReference type="RefSeq" id="WP_090712550.1">
    <property type="nucleotide sequence ID" value="NZ_CBCSKY010000001.1"/>
</dbReference>
<reference evidence="3" key="1">
    <citation type="submission" date="2016-10" db="EMBL/GenBank/DDBJ databases">
        <authorList>
            <person name="Varghese N."/>
            <person name="Submissions S."/>
        </authorList>
    </citation>
    <scope>NUCLEOTIDE SEQUENCE [LARGE SCALE GENOMIC DNA]</scope>
    <source>
        <strain evidence="3">CGMCC 1.11012</strain>
    </source>
</reference>
<name>A0A1G8IE95_9BACL</name>
<evidence type="ECO:0000313" key="2">
    <source>
        <dbReference type="EMBL" id="SDI17127.1"/>
    </source>
</evidence>
<dbReference type="SUPFAM" id="SSF52777">
    <property type="entry name" value="CoA-dependent acyltransferases"/>
    <property type="match status" value="2"/>
</dbReference>
<dbReference type="Gene3D" id="3.30.559.10">
    <property type="entry name" value="Chloramphenicol acetyltransferase-like domain"/>
    <property type="match status" value="1"/>
</dbReference>
<keyword evidence="3" id="KW-1185">Reference proteome</keyword>
<organism evidence="2 3">
    <name type="scientific">Paenibacillus typhae</name>
    <dbReference type="NCBI Taxonomy" id="1174501"/>
    <lineage>
        <taxon>Bacteria</taxon>
        <taxon>Bacillati</taxon>
        <taxon>Bacillota</taxon>
        <taxon>Bacilli</taxon>
        <taxon>Bacillales</taxon>
        <taxon>Paenibacillaceae</taxon>
        <taxon>Paenibacillus</taxon>
    </lineage>
</organism>
<accession>A0A1G8IE95</accession>
<sequence>MLEYAYSPDPGEQEEISELTAIQRKMFICNKLPLYRLPLLYPLDAGTSYGAVRAALYTVMKAHKTLQVKYEYDPQLRKFYQRYTPLQPEDFSVEPLEIHEAPEAYIRGSSSGIDLAAHYPWRLTFLEWLDQRFLYAEFHHIAVDGLGIRRFEQDFIGRLLEGQEIIPQASLPLSGYRAICELQRHSIAAAEVKDRLLRLPALQPGPAPGAGRLAVRLTAARQEAVQQLALRLKVTKNAVYQGLLEEVLGRMCSGDTYGTIGNWRMRIGNFTEAGCYVRMMPKQIQTEEDAESRIRNIHGSNLQSFRDPGNDSHGMIEYPIVYSYEEDMFRHFRYIPADRMCKFELYIRVYHYQQENGIEVEYSKSKYSDDQIAAIINDLGSRLDDLAEKGDSCEFNRKN</sequence>
<protein>
    <submittedName>
        <fullName evidence="2">Condensation domain-containing protein</fullName>
    </submittedName>
</protein>
<feature type="domain" description="Condensation" evidence="1">
    <location>
        <begin position="14"/>
        <end position="297"/>
    </location>
</feature>
<dbReference type="Pfam" id="PF00668">
    <property type="entry name" value="Condensation"/>
    <property type="match status" value="1"/>
</dbReference>
<dbReference type="InterPro" id="IPR023213">
    <property type="entry name" value="CAT-like_dom_sf"/>
</dbReference>
<evidence type="ECO:0000313" key="3">
    <source>
        <dbReference type="Proteomes" id="UP000199050"/>
    </source>
</evidence>
<dbReference type="GO" id="GO:0008610">
    <property type="term" value="P:lipid biosynthetic process"/>
    <property type="evidence" value="ECO:0007669"/>
    <property type="project" value="UniProtKB-ARBA"/>
</dbReference>
<dbReference type="EMBL" id="FNDX01000003">
    <property type="protein sequence ID" value="SDI17127.1"/>
    <property type="molecule type" value="Genomic_DNA"/>
</dbReference>
<proteinExistence type="predicted"/>
<gene>
    <name evidence="2" type="ORF">SAMN05216192_103208</name>
</gene>
<dbReference type="InterPro" id="IPR001242">
    <property type="entry name" value="Condensation_dom"/>
</dbReference>
<dbReference type="STRING" id="1174501.SAMN05216192_103208"/>